<name>A0ABQ6IWZ9_9MICO</name>
<feature type="domain" description="Tetracyclin repressor-like C-terminal" evidence="1">
    <location>
        <begin position="10"/>
        <end position="117"/>
    </location>
</feature>
<keyword evidence="3" id="KW-1185">Reference proteome</keyword>
<dbReference type="EMBL" id="BSUO01000001">
    <property type="protein sequence ID" value="GMA41961.1"/>
    <property type="molecule type" value="Genomic_DNA"/>
</dbReference>
<comment type="caution">
    <text evidence="2">The sequence shown here is derived from an EMBL/GenBank/DDBJ whole genome shotgun (WGS) entry which is preliminary data.</text>
</comment>
<sequence length="135" mass="14848">MLGVFDEPVDEWGERLTRAYLSLWEDPDTSGPLQATVVSAFSNDQALERLRHFIVTTVLEQARPHLPPDDPDLRLATAMTHIIGIALGRYLLQAPPLVAADLDDIVALVGPSVQRYLTGPMPARPSTGRARRITP</sequence>
<gene>
    <name evidence="2" type="ORF">GCM10025883_40060</name>
</gene>
<organism evidence="2 3">
    <name type="scientific">Mobilicoccus caccae</name>
    <dbReference type="NCBI Taxonomy" id="1859295"/>
    <lineage>
        <taxon>Bacteria</taxon>
        <taxon>Bacillati</taxon>
        <taxon>Actinomycetota</taxon>
        <taxon>Actinomycetes</taxon>
        <taxon>Micrococcales</taxon>
        <taxon>Dermatophilaceae</taxon>
        <taxon>Mobilicoccus</taxon>
    </lineage>
</organism>
<dbReference type="InterPro" id="IPR036271">
    <property type="entry name" value="Tet_transcr_reg_TetR-rel_C_sf"/>
</dbReference>
<protein>
    <recommendedName>
        <fullName evidence="1">Tetracyclin repressor-like C-terminal domain-containing protein</fullName>
    </recommendedName>
</protein>
<dbReference type="InterPro" id="IPR041678">
    <property type="entry name" value="TetR_C_16"/>
</dbReference>
<dbReference type="Gene3D" id="1.10.357.10">
    <property type="entry name" value="Tetracycline Repressor, domain 2"/>
    <property type="match status" value="1"/>
</dbReference>
<proteinExistence type="predicted"/>
<evidence type="ECO:0000313" key="2">
    <source>
        <dbReference type="EMBL" id="GMA41961.1"/>
    </source>
</evidence>
<accession>A0ABQ6IWZ9</accession>
<evidence type="ECO:0000259" key="1">
    <source>
        <dbReference type="Pfam" id="PF17920"/>
    </source>
</evidence>
<dbReference type="Proteomes" id="UP001157126">
    <property type="component" value="Unassembled WGS sequence"/>
</dbReference>
<evidence type="ECO:0000313" key="3">
    <source>
        <dbReference type="Proteomes" id="UP001157126"/>
    </source>
</evidence>
<dbReference type="SUPFAM" id="SSF48498">
    <property type="entry name" value="Tetracyclin repressor-like, C-terminal domain"/>
    <property type="match status" value="1"/>
</dbReference>
<dbReference type="Pfam" id="PF17920">
    <property type="entry name" value="TetR_C_16"/>
    <property type="match status" value="1"/>
</dbReference>
<reference evidence="3" key="1">
    <citation type="journal article" date="2019" name="Int. J. Syst. Evol. Microbiol.">
        <title>The Global Catalogue of Microorganisms (GCM) 10K type strain sequencing project: providing services to taxonomists for standard genome sequencing and annotation.</title>
        <authorList>
            <consortium name="The Broad Institute Genomics Platform"/>
            <consortium name="The Broad Institute Genome Sequencing Center for Infectious Disease"/>
            <person name="Wu L."/>
            <person name="Ma J."/>
        </authorList>
    </citation>
    <scope>NUCLEOTIDE SEQUENCE [LARGE SCALE GENOMIC DNA]</scope>
    <source>
        <strain evidence="3">NBRC 113072</strain>
    </source>
</reference>